<accession>A0ABR3R8W3</accession>
<name>A0ABR3R8W3_9PLEO</name>
<keyword evidence="2" id="KW-1185">Reference proteome</keyword>
<proteinExistence type="predicted"/>
<dbReference type="EMBL" id="JAKIXB020000017">
    <property type="protein sequence ID" value="KAL1600880.1"/>
    <property type="molecule type" value="Genomic_DNA"/>
</dbReference>
<evidence type="ECO:0000313" key="2">
    <source>
        <dbReference type="Proteomes" id="UP001521222"/>
    </source>
</evidence>
<organism evidence="1 2">
    <name type="scientific">Nothophoma quercina</name>
    <dbReference type="NCBI Taxonomy" id="749835"/>
    <lineage>
        <taxon>Eukaryota</taxon>
        <taxon>Fungi</taxon>
        <taxon>Dikarya</taxon>
        <taxon>Ascomycota</taxon>
        <taxon>Pezizomycotina</taxon>
        <taxon>Dothideomycetes</taxon>
        <taxon>Pleosporomycetidae</taxon>
        <taxon>Pleosporales</taxon>
        <taxon>Pleosporineae</taxon>
        <taxon>Didymellaceae</taxon>
        <taxon>Nothophoma</taxon>
    </lineage>
</organism>
<reference evidence="1 2" key="1">
    <citation type="submission" date="2024-02" db="EMBL/GenBank/DDBJ databases">
        <title>De novo assembly and annotation of 12 fungi associated with fruit tree decline syndrome in Ontario, Canada.</title>
        <authorList>
            <person name="Sulman M."/>
            <person name="Ellouze W."/>
            <person name="Ilyukhin E."/>
        </authorList>
    </citation>
    <scope>NUCLEOTIDE SEQUENCE [LARGE SCALE GENOMIC DNA]</scope>
    <source>
        <strain evidence="1 2">M97-236</strain>
    </source>
</reference>
<protein>
    <submittedName>
        <fullName evidence="1">Uncharacterized protein</fullName>
    </submittedName>
</protein>
<sequence>MAIGHLLDSTSASDILSLAKPTSERTAELDDLEKKLSSLQETLVSRSQWQEPANPTPIPCSTDFLDLSDLSTAVGLIADVVKYSNPTSHLTPQKAFAGKTWTWDPLWKELFSHDAEARISTYLSRWYFDPRTEIWHHASMAHSGLLPDAAQERLGSWEDWRWDAGSGEWGLDVSHELEDEVRGEGAKLWVFASKWQEREGMWVYVGGRGG</sequence>
<dbReference type="Proteomes" id="UP001521222">
    <property type="component" value="Unassembled WGS sequence"/>
</dbReference>
<gene>
    <name evidence="1" type="ORF">SLS59_005545</name>
</gene>
<comment type="caution">
    <text evidence="1">The sequence shown here is derived from an EMBL/GenBank/DDBJ whole genome shotgun (WGS) entry which is preliminary data.</text>
</comment>
<evidence type="ECO:0000313" key="1">
    <source>
        <dbReference type="EMBL" id="KAL1600880.1"/>
    </source>
</evidence>